<feature type="transmembrane region" description="Helical" evidence="7">
    <location>
        <begin position="119"/>
        <end position="138"/>
    </location>
</feature>
<evidence type="ECO:0000256" key="4">
    <source>
        <dbReference type="ARBA" id="ARBA00022692"/>
    </source>
</evidence>
<feature type="transmembrane region" description="Helical" evidence="7">
    <location>
        <begin position="90"/>
        <end position="112"/>
    </location>
</feature>
<dbReference type="Pfam" id="PF03773">
    <property type="entry name" value="ArsP_1"/>
    <property type="match status" value="1"/>
</dbReference>
<reference evidence="8 9" key="1">
    <citation type="journal article" date="2013" name="Stand. Genomic Sci.">
        <title>Complete genome sequence of Dehalobacter restrictus PER-K23(T.).</title>
        <authorList>
            <person name="Kruse T."/>
            <person name="Maillard J."/>
            <person name="Goodwin L."/>
            <person name="Woyke T."/>
            <person name="Teshima H."/>
            <person name="Bruce D."/>
            <person name="Detter C."/>
            <person name="Tapia R."/>
            <person name="Han C."/>
            <person name="Huntemann M."/>
            <person name="Wei C.L."/>
            <person name="Han J."/>
            <person name="Chen A."/>
            <person name="Kyrpides N."/>
            <person name="Szeto E."/>
            <person name="Markowitz V."/>
            <person name="Ivanova N."/>
            <person name="Pagani I."/>
            <person name="Pati A."/>
            <person name="Pitluck S."/>
            <person name="Nolan M."/>
            <person name="Holliger C."/>
            <person name="Smidt H."/>
        </authorList>
    </citation>
    <scope>NUCLEOTIDE SEQUENCE [LARGE SCALE GENOMIC DNA]</scope>
    <source>
        <strain evidence="9">DSM 9455</strain>
    </source>
</reference>
<feature type="transmembrane region" description="Helical" evidence="7">
    <location>
        <begin position="20"/>
        <end position="39"/>
    </location>
</feature>
<feature type="transmembrane region" description="Helical" evidence="7">
    <location>
        <begin position="246"/>
        <end position="267"/>
    </location>
</feature>
<organism evidence="8 9">
    <name type="scientific">Dehalobacter restrictus (strain DSM 9455 / PER-K23)</name>
    <dbReference type="NCBI Taxonomy" id="871738"/>
    <lineage>
        <taxon>Bacteria</taxon>
        <taxon>Bacillati</taxon>
        <taxon>Bacillota</taxon>
        <taxon>Clostridia</taxon>
        <taxon>Eubacteriales</taxon>
        <taxon>Desulfitobacteriaceae</taxon>
        <taxon>Dehalobacter</taxon>
    </lineage>
</organism>
<feature type="transmembrane region" description="Helical" evidence="7">
    <location>
        <begin position="184"/>
        <end position="207"/>
    </location>
</feature>
<evidence type="ECO:0000256" key="3">
    <source>
        <dbReference type="ARBA" id="ARBA00022475"/>
    </source>
</evidence>
<dbReference type="InterPro" id="IPR005524">
    <property type="entry name" value="DUF318"/>
</dbReference>
<feature type="transmembrane region" description="Helical" evidence="7">
    <location>
        <begin position="219"/>
        <end position="240"/>
    </location>
</feature>
<keyword evidence="3" id="KW-1003">Cell membrane</keyword>
<evidence type="ECO:0000256" key="2">
    <source>
        <dbReference type="ARBA" id="ARBA00006386"/>
    </source>
</evidence>
<proteinExistence type="inferred from homology"/>
<evidence type="ECO:0000313" key="8">
    <source>
        <dbReference type="EMBL" id="AHF08740.1"/>
    </source>
</evidence>
<comment type="similarity">
    <text evidence="2">Belongs to the UPF0718 family.</text>
</comment>
<dbReference type="PANTHER" id="PTHR42775:SF1">
    <property type="entry name" value="PERMEASE RV2963-RELATED"/>
    <property type="match status" value="1"/>
</dbReference>
<keyword evidence="6 7" id="KW-0472">Membrane</keyword>
<sequence>MLESSQYKGAVNFFFYDTMKIFLMLSVIIFIVSIIRSFFPPERTKKLLGEGKARGFLGNIFAALLGIVTPFCSCSAVPVFIGFVESGIPLGVTFSFLISSPMVNEVALVMLWGLFGWQIALLYIATGVIVAIIAGIIIGKLKMEEYVEEYVYNMKMGEAEIENPTWKQRFGDARHYVAEILKKIWPYVIIGIAIGAVMHGWAPAGLLAKYAGKENPFAVFVAVLIGIPLYSNAAGTIPIVKELTRLGMPMGTALSFMMSVTALSLPEMIILRKVLKPKLLAVFIGIMAVTIVIIGYLFNLIIP</sequence>
<accession>A0ABM5P2I7</accession>
<keyword evidence="9" id="KW-1185">Reference proteome</keyword>
<keyword evidence="4 7" id="KW-0812">Transmembrane</keyword>
<name>A0ABM5P2I7_DEHRP</name>
<evidence type="ECO:0000256" key="7">
    <source>
        <dbReference type="SAM" id="Phobius"/>
    </source>
</evidence>
<keyword evidence="5 7" id="KW-1133">Transmembrane helix</keyword>
<evidence type="ECO:0000256" key="1">
    <source>
        <dbReference type="ARBA" id="ARBA00004651"/>
    </source>
</evidence>
<feature type="transmembrane region" description="Helical" evidence="7">
    <location>
        <begin position="279"/>
        <end position="302"/>
    </location>
</feature>
<evidence type="ECO:0000313" key="9">
    <source>
        <dbReference type="Proteomes" id="UP000018934"/>
    </source>
</evidence>
<dbReference type="InterPro" id="IPR053166">
    <property type="entry name" value="UPF0718_permease"/>
</dbReference>
<dbReference type="Proteomes" id="UP000018934">
    <property type="component" value="Chromosome"/>
</dbReference>
<gene>
    <name evidence="8" type="ORF">DEHRE_00175</name>
</gene>
<dbReference type="PANTHER" id="PTHR42775">
    <property type="entry name" value="PERMEASE RV2963-RELATED"/>
    <property type="match status" value="1"/>
</dbReference>
<comment type="subcellular location">
    <subcellularLocation>
        <location evidence="1">Cell membrane</location>
        <topology evidence="1">Multi-pass membrane protein</topology>
    </subcellularLocation>
</comment>
<protein>
    <submittedName>
        <fullName evidence="8">Membrane protein</fullName>
    </submittedName>
</protein>
<evidence type="ECO:0000256" key="5">
    <source>
        <dbReference type="ARBA" id="ARBA00022989"/>
    </source>
</evidence>
<evidence type="ECO:0000256" key="6">
    <source>
        <dbReference type="ARBA" id="ARBA00023136"/>
    </source>
</evidence>
<feature type="transmembrane region" description="Helical" evidence="7">
    <location>
        <begin position="60"/>
        <end position="84"/>
    </location>
</feature>
<dbReference type="EMBL" id="CP007033">
    <property type="protein sequence ID" value="AHF08740.1"/>
    <property type="molecule type" value="Genomic_DNA"/>
</dbReference>